<reference evidence="2 3" key="1">
    <citation type="submission" date="2019-02" db="EMBL/GenBank/DDBJ databases">
        <title>Draft Genome Sequence of the Prevotella sp. BCRC 81118, Isolated from Human Feces.</title>
        <authorList>
            <person name="Huang C.-H."/>
        </authorList>
    </citation>
    <scope>NUCLEOTIDE SEQUENCE [LARGE SCALE GENOMIC DNA]</scope>
    <source>
        <strain evidence="2 3">BCRC 81118</strain>
    </source>
</reference>
<feature type="chain" id="PRO_5021194569" evidence="1">
    <location>
        <begin position="20"/>
        <end position="392"/>
    </location>
</feature>
<dbReference type="AlphaFoldDB" id="A0A4Y8VKT2"/>
<protein>
    <submittedName>
        <fullName evidence="2">DUF4421 domain-containing protein</fullName>
    </submittedName>
</protein>
<gene>
    <name evidence="2" type="ORF">EXN75_08475</name>
</gene>
<keyword evidence="3" id="KW-1185">Reference proteome</keyword>
<dbReference type="InterPro" id="IPR025535">
    <property type="entry name" value="DUF4421"/>
</dbReference>
<evidence type="ECO:0000313" key="2">
    <source>
        <dbReference type="EMBL" id="TFH81102.1"/>
    </source>
</evidence>
<comment type="caution">
    <text evidence="2">The sequence shown here is derived from an EMBL/GenBank/DDBJ whole genome shotgun (WGS) entry which is preliminary data.</text>
</comment>
<dbReference type="Pfam" id="PF14391">
    <property type="entry name" value="DUF4421"/>
    <property type="match status" value="1"/>
</dbReference>
<evidence type="ECO:0000256" key="1">
    <source>
        <dbReference type="SAM" id="SignalP"/>
    </source>
</evidence>
<dbReference type="Proteomes" id="UP000297872">
    <property type="component" value="Unassembled WGS sequence"/>
</dbReference>
<name>A0A4Y8VKT2_9BACT</name>
<sequence length="392" mass="45370">MKRYCIGLFLLFSVASIHATEIGDRDSIGFNVLFNKSMFQSNSPDSLIREKHKKTFFHRVGDVFTKFFREFNVTDSSYIEPQHYNYTVMLQNTNTYEEYTLSSKEGQRISFAPDPTFRLGPYLGWRWVFLGYTLDLKHINASSQHTNKKEFDLSLYSSMLGIDLFWRQTGNDYHVQRMNLSSELDTSPMHKVPFDGFKSSIKGFNLYYIFNHRKFSYPAAYSQSTCQRKSAGSMLLGIGYMRHTLDVDWDKLSSLVDEKLGKKEDGISRIDSTLTFSKVKYSDISVSCGYAYNWVFAKNFLFNASLSIGLAYNKSKSDTEHSRLDIHDFSFNNFNLDGIGRFGIVWNNTKWYAGASTVIHTYNYKKEQFSTNSSFGSLNIYVGVNFGRKRHH</sequence>
<proteinExistence type="predicted"/>
<organism evidence="2 3">
    <name type="scientific">Segatella hominis</name>
    <dbReference type="NCBI Taxonomy" id="2518605"/>
    <lineage>
        <taxon>Bacteria</taxon>
        <taxon>Pseudomonadati</taxon>
        <taxon>Bacteroidota</taxon>
        <taxon>Bacteroidia</taxon>
        <taxon>Bacteroidales</taxon>
        <taxon>Prevotellaceae</taxon>
        <taxon>Segatella</taxon>
    </lineage>
</organism>
<keyword evidence="1" id="KW-0732">Signal</keyword>
<feature type="signal peptide" evidence="1">
    <location>
        <begin position="1"/>
        <end position="19"/>
    </location>
</feature>
<dbReference type="OrthoDB" id="975269at2"/>
<accession>A0A4Y8VKT2</accession>
<dbReference type="EMBL" id="SGVY01000018">
    <property type="protein sequence ID" value="TFH81102.1"/>
    <property type="molecule type" value="Genomic_DNA"/>
</dbReference>
<evidence type="ECO:0000313" key="3">
    <source>
        <dbReference type="Proteomes" id="UP000297872"/>
    </source>
</evidence>